<dbReference type="WBParaSite" id="TMUE_3000013253.1">
    <property type="protein sequence ID" value="TMUE_3000013253.1"/>
    <property type="gene ID" value="WBGene00287290"/>
</dbReference>
<dbReference type="AlphaFoldDB" id="A0A5S6R1E8"/>
<sequence length="119" mass="12652">MTAGNGPKERGTIVPLTGSVTLTAVVSLHCDWEENTNKQLNKRSTTRTRSFPSANPVLQKCFCGSLRGVFRYTIAHGRAGDSFLGSRQSSFGSRDHVRVAETTLAAQSGRSHCGGGAPS</sequence>
<reference evidence="2" key="1">
    <citation type="submission" date="2019-12" db="UniProtKB">
        <authorList>
            <consortium name="WormBaseParasite"/>
        </authorList>
    </citation>
    <scope>IDENTIFICATION</scope>
</reference>
<evidence type="ECO:0000313" key="2">
    <source>
        <dbReference type="WBParaSite" id="TMUE_3000013253.1"/>
    </source>
</evidence>
<dbReference type="Proteomes" id="UP000046395">
    <property type="component" value="Unassembled WGS sequence"/>
</dbReference>
<accession>A0A5S6R1E8</accession>
<keyword evidence="1" id="KW-1185">Reference proteome</keyword>
<protein>
    <submittedName>
        <fullName evidence="2">Uncharacterized protein</fullName>
    </submittedName>
</protein>
<evidence type="ECO:0000313" key="1">
    <source>
        <dbReference type="Proteomes" id="UP000046395"/>
    </source>
</evidence>
<name>A0A5S6R1E8_TRIMR</name>
<organism evidence="1 2">
    <name type="scientific">Trichuris muris</name>
    <name type="common">Mouse whipworm</name>
    <dbReference type="NCBI Taxonomy" id="70415"/>
    <lineage>
        <taxon>Eukaryota</taxon>
        <taxon>Metazoa</taxon>
        <taxon>Ecdysozoa</taxon>
        <taxon>Nematoda</taxon>
        <taxon>Enoplea</taxon>
        <taxon>Dorylaimia</taxon>
        <taxon>Trichinellida</taxon>
        <taxon>Trichuridae</taxon>
        <taxon>Trichuris</taxon>
    </lineage>
</organism>
<proteinExistence type="predicted"/>